<feature type="region of interest" description="Disordered" evidence="2">
    <location>
        <begin position="247"/>
        <end position="289"/>
    </location>
</feature>
<organism evidence="5">
    <name type="scientific">Aegilops tauschii</name>
    <name type="common">Tausch's goatgrass</name>
    <name type="synonym">Aegilops squarrosa</name>
    <dbReference type="NCBI Taxonomy" id="37682"/>
    <lineage>
        <taxon>Eukaryota</taxon>
        <taxon>Viridiplantae</taxon>
        <taxon>Streptophyta</taxon>
        <taxon>Embryophyta</taxon>
        <taxon>Tracheophyta</taxon>
        <taxon>Spermatophyta</taxon>
        <taxon>Magnoliopsida</taxon>
        <taxon>Liliopsida</taxon>
        <taxon>Poales</taxon>
        <taxon>Poaceae</taxon>
        <taxon>BOP clade</taxon>
        <taxon>Pooideae</taxon>
        <taxon>Triticodae</taxon>
        <taxon>Triticeae</taxon>
        <taxon>Triticinae</taxon>
        <taxon>Aegilops</taxon>
    </lineage>
</organism>
<evidence type="ECO:0000313" key="5">
    <source>
        <dbReference type="EnsemblPlants" id="EMT01532"/>
    </source>
</evidence>
<evidence type="ECO:0000259" key="4">
    <source>
        <dbReference type="Pfam" id="PF03478"/>
    </source>
</evidence>
<accession>R7W2N9</accession>
<dbReference type="InterPro" id="IPR005174">
    <property type="entry name" value="KIB1-4_b-propeller"/>
</dbReference>
<feature type="signal peptide" evidence="3">
    <location>
        <begin position="1"/>
        <end position="23"/>
    </location>
</feature>
<proteinExistence type="predicted"/>
<dbReference type="EnsemblPlants" id="EMT01532">
    <property type="protein sequence ID" value="EMT01532"/>
    <property type="gene ID" value="F775_14846"/>
</dbReference>
<dbReference type="PANTHER" id="PTHR33110:SF114">
    <property type="entry name" value="F-BOX DOMAIN-CONTAINING PROTEIN"/>
    <property type="match status" value="1"/>
</dbReference>
<dbReference type="AlphaFoldDB" id="R7W2N9"/>
<evidence type="ECO:0000256" key="3">
    <source>
        <dbReference type="SAM" id="SignalP"/>
    </source>
</evidence>
<sequence length="375" mass="43318">MGLVPSILQCCGLLSNILDFVVANLPDPANCARCRTDDAVCPPWPWHLAVRRYGPEAHLLPWTTLCSNVIISPYSGDTHPLPDNARSIGSTDDWLALSLGKEETTQDDKKRYVVHNYVLHNHFTNRSLPLPELDAIVIDDRSRIRKFLMRSTVHDFIVVIINNRKHPLIVFQQGKGVWSPEPPTTPYIYIIDIAFLGDKLYGITKAEDLIPLDLALDGDGRPMVTMGTRVIKKSLYYDYYESHTIFCEEDNDQDDDQNEEKKDEEEEEEEEEEEANGDEEDDEEEEEDNDLTYINSSIEYDHDAEPDDIIIISRHLIESHGKLFMVRHRRRLHPDHLHSKALWVTLQVDVFEADFSTHAWVPTYRRARRWSSTLP</sequence>
<name>R7W2N9_AEGTA</name>
<evidence type="ECO:0000256" key="1">
    <source>
        <dbReference type="SAM" id="Coils"/>
    </source>
</evidence>
<feature type="coiled-coil region" evidence="1">
    <location>
        <begin position="247"/>
        <end position="289"/>
    </location>
</feature>
<evidence type="ECO:0000256" key="2">
    <source>
        <dbReference type="SAM" id="MobiDB-lite"/>
    </source>
</evidence>
<protein>
    <recommendedName>
        <fullName evidence="4">KIB1-4 beta-propeller domain-containing protein</fullName>
    </recommendedName>
</protein>
<feature type="domain" description="KIB1-4 beta-propeller" evidence="4">
    <location>
        <begin position="80"/>
        <end position="361"/>
    </location>
</feature>
<keyword evidence="3" id="KW-0732">Signal</keyword>
<keyword evidence="1" id="KW-0175">Coiled coil</keyword>
<dbReference type="PANTHER" id="PTHR33110">
    <property type="entry name" value="F-BOX/KELCH-REPEAT PROTEIN-RELATED"/>
    <property type="match status" value="1"/>
</dbReference>
<reference evidence="5" key="1">
    <citation type="submission" date="2015-06" db="UniProtKB">
        <authorList>
            <consortium name="EnsemblPlants"/>
        </authorList>
    </citation>
    <scope>IDENTIFICATION</scope>
</reference>
<feature type="chain" id="PRO_5014593411" description="KIB1-4 beta-propeller domain-containing protein" evidence="3">
    <location>
        <begin position="24"/>
        <end position="375"/>
    </location>
</feature>
<dbReference type="Pfam" id="PF03478">
    <property type="entry name" value="Beta-prop_KIB1-4"/>
    <property type="match status" value="1"/>
</dbReference>